<feature type="site" description="Transition state stabilizer" evidence="7">
    <location>
        <position position="208"/>
    </location>
</feature>
<dbReference type="Gene3D" id="3.40.1390.20">
    <property type="entry name" value="HprK N-terminal domain-like"/>
    <property type="match status" value="1"/>
</dbReference>
<evidence type="ECO:0000256" key="5">
    <source>
        <dbReference type="ARBA" id="ARBA00022840"/>
    </source>
</evidence>
<keyword evidence="6" id="KW-0012">Acyltransferase</keyword>
<dbReference type="PROSITE" id="PS01076">
    <property type="entry name" value="ACETATE_KINASE_2"/>
    <property type="match status" value="1"/>
</dbReference>
<comment type="pathway">
    <text evidence="1">Metabolic intermediate biosynthesis; acetyl-CoA biosynthesis; acetyl-CoA from acetate: step 2/2.</text>
</comment>
<dbReference type="InterPro" id="IPR043129">
    <property type="entry name" value="ATPase_NBD"/>
</dbReference>
<dbReference type="InterPro" id="IPR002505">
    <property type="entry name" value="PTA_PTB"/>
</dbReference>
<keyword evidence="2 7" id="KW-0808">Transferase</keyword>
<feature type="binding site" evidence="7">
    <location>
        <position position="417"/>
    </location>
    <ligand>
        <name>Mg(2+)</name>
        <dbReference type="ChEBI" id="CHEBI:18420"/>
    </ligand>
</feature>
<evidence type="ECO:0000313" key="10">
    <source>
        <dbReference type="EMBL" id="CAB9508219.1"/>
    </source>
</evidence>
<dbReference type="Proteomes" id="UP001153069">
    <property type="component" value="Unassembled WGS sequence"/>
</dbReference>
<proteinExistence type="inferred from homology"/>
<dbReference type="InterPro" id="IPR042112">
    <property type="entry name" value="P_AcTrfase_dom2"/>
</dbReference>
<reference evidence="10" key="1">
    <citation type="submission" date="2020-06" db="EMBL/GenBank/DDBJ databases">
        <authorList>
            <consortium name="Plant Systems Biology data submission"/>
        </authorList>
    </citation>
    <scope>NUCLEOTIDE SEQUENCE</scope>
    <source>
        <strain evidence="10">D6</strain>
    </source>
</reference>
<feature type="domain" description="DRTGG" evidence="9">
    <location>
        <begin position="660"/>
        <end position="765"/>
    </location>
</feature>
<keyword evidence="11" id="KW-1185">Reference proteome</keyword>
<dbReference type="InterPro" id="IPR050500">
    <property type="entry name" value="Phos_Acetyltrans/Butyryltrans"/>
</dbReference>
<protein>
    <recommendedName>
        <fullName evidence="7">Probable acetate kinase</fullName>
        <ecNumber evidence="7">2.7.2.1</ecNumber>
    </recommendedName>
    <alternativeName>
        <fullName evidence="7">Acetokinase</fullName>
    </alternativeName>
</protein>
<dbReference type="Pfam" id="PF00871">
    <property type="entry name" value="Acetate_kinase"/>
    <property type="match status" value="1"/>
</dbReference>
<dbReference type="InterPro" id="IPR004614">
    <property type="entry name" value="P_AcTrfase"/>
</dbReference>
<dbReference type="CDD" id="cd24010">
    <property type="entry name" value="ASKHA_NBD_AcK_PK"/>
    <property type="match status" value="1"/>
</dbReference>
<feature type="binding site" evidence="7">
    <location>
        <begin position="312"/>
        <end position="314"/>
    </location>
    <ligand>
        <name>ATP</name>
        <dbReference type="ChEBI" id="CHEBI:30616"/>
    </ligand>
</feature>
<keyword evidence="4 7" id="KW-0418">Kinase</keyword>
<dbReference type="AlphaFoldDB" id="A0A9N8DYA4"/>
<feature type="site" description="Transition state stabilizer" evidence="7">
    <location>
        <position position="269"/>
    </location>
</feature>
<dbReference type="PROSITE" id="PS01075">
    <property type="entry name" value="ACETATE_KINASE_1"/>
    <property type="match status" value="1"/>
</dbReference>
<keyword evidence="7" id="KW-0479">Metal-binding</keyword>
<dbReference type="Gene3D" id="3.40.50.10750">
    <property type="entry name" value="Isocitrate/Isopropylmalate dehydrogenase-like"/>
    <property type="match status" value="1"/>
</dbReference>
<dbReference type="Gene3D" id="3.40.50.10950">
    <property type="match status" value="1"/>
</dbReference>
<dbReference type="InterPro" id="IPR004372">
    <property type="entry name" value="Ac/propionate_kinase"/>
</dbReference>
<dbReference type="EC" id="2.7.2.1" evidence="7"/>
<dbReference type="InterPro" id="IPR010766">
    <property type="entry name" value="DRTGG"/>
</dbReference>
<dbReference type="GO" id="GO:0000287">
    <property type="term" value="F:magnesium ion binding"/>
    <property type="evidence" value="ECO:0007669"/>
    <property type="project" value="UniProtKB-UniRule"/>
</dbReference>
<dbReference type="Pfam" id="PF07085">
    <property type="entry name" value="DRTGG"/>
    <property type="match status" value="1"/>
</dbReference>
<keyword evidence="3 7" id="KW-0547">Nucleotide-binding</keyword>
<dbReference type="EMBL" id="CAICTM010000337">
    <property type="protein sequence ID" value="CAB9508219.1"/>
    <property type="molecule type" value="Genomic_DNA"/>
</dbReference>
<evidence type="ECO:0000313" key="11">
    <source>
        <dbReference type="Proteomes" id="UP001153069"/>
    </source>
</evidence>
<evidence type="ECO:0000256" key="4">
    <source>
        <dbReference type="ARBA" id="ARBA00022777"/>
    </source>
</evidence>
<dbReference type="NCBIfam" id="TIGR00651">
    <property type="entry name" value="pta"/>
    <property type="match status" value="1"/>
</dbReference>
<gene>
    <name evidence="10" type="ORF">SEMRO_338_G120800.1</name>
</gene>
<feature type="binding site" evidence="7">
    <location>
        <position position="33"/>
    </location>
    <ligand>
        <name>Mg(2+)</name>
        <dbReference type="ChEBI" id="CHEBI:18420"/>
    </ligand>
</feature>
<feature type="binding site" evidence="7">
    <location>
        <position position="118"/>
    </location>
    <ligand>
        <name>substrate</name>
    </ligand>
</feature>
<evidence type="ECO:0000256" key="3">
    <source>
        <dbReference type="ARBA" id="ARBA00022741"/>
    </source>
</evidence>
<dbReference type="SUPFAM" id="SSF53067">
    <property type="entry name" value="Actin-like ATPase domain"/>
    <property type="match status" value="2"/>
</dbReference>
<dbReference type="HAMAP" id="MF_00020">
    <property type="entry name" value="Acetate_kinase"/>
    <property type="match status" value="1"/>
</dbReference>
<dbReference type="NCBIfam" id="NF007233">
    <property type="entry name" value="PRK09653.1"/>
    <property type="match status" value="1"/>
</dbReference>
<comment type="caution">
    <text evidence="10">The sequence shown here is derived from an EMBL/GenBank/DDBJ whole genome shotgun (WGS) entry which is preliminary data.</text>
</comment>
<dbReference type="GO" id="GO:0005524">
    <property type="term" value="F:ATP binding"/>
    <property type="evidence" value="ECO:0007669"/>
    <property type="project" value="UniProtKB-KW"/>
</dbReference>
<dbReference type="InterPro" id="IPR023865">
    <property type="entry name" value="Aliphatic_acid_kinase_CS"/>
</dbReference>
<evidence type="ECO:0000256" key="7">
    <source>
        <dbReference type="HAMAP-Rule" id="MF_03131"/>
    </source>
</evidence>
<dbReference type="GO" id="GO:0006082">
    <property type="term" value="P:organic acid metabolic process"/>
    <property type="evidence" value="ECO:0007669"/>
    <property type="project" value="InterPro"/>
</dbReference>
<feature type="domain" description="Phosphate acetyl/butaryl transferase" evidence="8">
    <location>
        <begin position="815"/>
        <end position="1138"/>
    </location>
</feature>
<feature type="active site" description="Proton donor/acceptor" evidence="7">
    <location>
        <position position="175"/>
    </location>
</feature>
<dbReference type="PRINTS" id="PR00471">
    <property type="entry name" value="ACETATEKNASE"/>
</dbReference>
<sequence length="1143" mass="123963">MQWSQVLLRASARRVRPSIKDGRFRNLQTLTLNAGSTTLKYALYDIDDQTTSASSKKATLLASGLVDKVGKPDASITHNKQVVPTASAIDNHVDALDQVLQILLQSEQTPQIDCIGHRVVHGGPTFTSPTLLTPTVMDELQSISNLAPLHNPPALAAIQASLEQFPTATQVAIFDTAFHVASLPPKAYRYAVPQEWYHDHHIRKYGFHGTSYSYVAEQTARHLQKPVEECNLIVLHLGGGASMCCIQNGKSIDTTMGLTPLEGLVMATRAGDVDVGMVDYLVNSQNLTLDQVMQQLNRQSGLLGLSGGVSSDMRVLRDDNANDENCQLARQVFAERCRKYLGAYYFKLQGRVDAIVFCGGIGEGDAPLRQMILDGLEQDIGIAVDNAKNAVAVAPDRIVEVHPALAKTKVLVYPTDEEVSIALQASSLVAATTTATPKPTSTTATTPKPMTQATTNLFCHSLGHTYTGPQELGLLRIFAATINKVGYFRPIGRGGVDDYRIALMKQHFGWTDDEEQAMYGVDEEEAWELLAAGRDDELFERILQKYLAYAATKEFVMVSSFTQEDDSLHFAAKLCSALNIPAIMIGDADHDSQLSIAQTAFDSHGANCSGVIVSNVTDESAQRKKLEQMNLQPVALLPPNPVLENRTMREAMNLLEDSVCLYGAEHLESTMDSMRIYTVQVDDMLDLIVDDELAIVNCRRVDTLMSILLAAQSSKAPTPAGILFTLYQPGDLSPKIAALLDGLRDIRIPILATSMDTIDAANILDSTPPFLTAQSQDKIHEAAATMETHLDYNFLDQFRDDDDNTQQRDIGPRMFQYSTFLKARKLQKTIVLPEGADPRVVEAATILVKRQLCKVILVGDPVVIQANAEARRVSLDGITVVNPQSYAQLDDMIDAFVEARKSKGLTPVEAKEYLLQDVNYFSTMMMHLGLADGMVSGAMHSSANTIRPALQILKTAPGASLVSSIFFMLLEDGVKVFGDCAINTMPNAEQLAEIAVSSAKTSQQFGIEPRVGLLSYATGDSNKGELIDKVITATKSAKAAAEKEGFMNPELIAGPLQFDAAVDPAVAAVKAKDSPVAGKANVLIFPDLNSGNNGYKAVQQASKTIAVGPILQGLRKPVNDLSRGATVDDIVNTAVITALQTEN</sequence>
<feature type="binding site" evidence="7">
    <location>
        <begin position="236"/>
        <end position="240"/>
    </location>
    <ligand>
        <name>ATP</name>
        <dbReference type="ChEBI" id="CHEBI:30616"/>
    </ligand>
</feature>
<evidence type="ECO:0000256" key="1">
    <source>
        <dbReference type="ARBA" id="ARBA00004989"/>
    </source>
</evidence>
<dbReference type="GO" id="GO:0006085">
    <property type="term" value="P:acetyl-CoA biosynthetic process"/>
    <property type="evidence" value="ECO:0007669"/>
    <property type="project" value="UniProtKB-UniRule"/>
</dbReference>
<dbReference type="Gene3D" id="3.30.420.40">
    <property type="match status" value="2"/>
</dbReference>
<dbReference type="InterPro" id="IPR042113">
    <property type="entry name" value="P_AcTrfase_dom1"/>
</dbReference>
<comment type="cofactor">
    <cofactor evidence="7">
        <name>Mg(2+)</name>
        <dbReference type="ChEBI" id="CHEBI:18420"/>
    </cofactor>
</comment>
<dbReference type="GO" id="GO:0008776">
    <property type="term" value="F:acetate kinase activity"/>
    <property type="evidence" value="ECO:0007669"/>
    <property type="project" value="UniProtKB-UniRule"/>
</dbReference>
<comment type="similarity">
    <text evidence="7">Belongs to the acetokinase family.</text>
</comment>
<comment type="pathway">
    <text evidence="7">Metabolic intermediate biosynthesis; acetyl-CoA biosynthesis; acetyl-CoA from acetate: step 1/2.</text>
</comment>
<evidence type="ECO:0000256" key="2">
    <source>
        <dbReference type="ARBA" id="ARBA00022679"/>
    </source>
</evidence>
<feature type="binding site" evidence="7">
    <location>
        <position position="40"/>
    </location>
    <ligand>
        <name>ATP</name>
        <dbReference type="ChEBI" id="CHEBI:30616"/>
    </ligand>
</feature>
<evidence type="ECO:0000256" key="6">
    <source>
        <dbReference type="ARBA" id="ARBA00023315"/>
    </source>
</evidence>
<organism evidence="10 11">
    <name type="scientific">Seminavis robusta</name>
    <dbReference type="NCBI Taxonomy" id="568900"/>
    <lineage>
        <taxon>Eukaryota</taxon>
        <taxon>Sar</taxon>
        <taxon>Stramenopiles</taxon>
        <taxon>Ochrophyta</taxon>
        <taxon>Bacillariophyta</taxon>
        <taxon>Bacillariophyceae</taxon>
        <taxon>Bacillariophycidae</taxon>
        <taxon>Naviculales</taxon>
        <taxon>Naviculaceae</taxon>
        <taxon>Seminavis</taxon>
    </lineage>
</organism>
<dbReference type="Pfam" id="PF01515">
    <property type="entry name" value="PTA_PTB"/>
    <property type="match status" value="1"/>
</dbReference>
<dbReference type="SUPFAM" id="SSF53659">
    <property type="entry name" value="Isocitrate/Isopropylmalate dehydrogenase-like"/>
    <property type="match status" value="1"/>
</dbReference>
<comment type="catalytic activity">
    <reaction evidence="7">
        <text>acetate + ATP = acetyl phosphate + ADP</text>
        <dbReference type="Rhea" id="RHEA:11352"/>
        <dbReference type="ChEBI" id="CHEBI:22191"/>
        <dbReference type="ChEBI" id="CHEBI:30089"/>
        <dbReference type="ChEBI" id="CHEBI:30616"/>
        <dbReference type="ChEBI" id="CHEBI:456216"/>
        <dbReference type="EC" id="2.7.2.1"/>
    </reaction>
</comment>
<dbReference type="OrthoDB" id="67445at2759"/>
<dbReference type="PANTHER" id="PTHR43356">
    <property type="entry name" value="PHOSPHATE ACETYLTRANSFERASE"/>
    <property type="match status" value="1"/>
</dbReference>
<dbReference type="NCBIfam" id="TIGR00016">
    <property type="entry name" value="ackA"/>
    <property type="match status" value="1"/>
</dbReference>
<name>A0A9N8DYA4_9STRA</name>
<dbReference type="GO" id="GO:0016407">
    <property type="term" value="F:acetyltransferase activity"/>
    <property type="evidence" value="ECO:0007669"/>
    <property type="project" value="InterPro"/>
</dbReference>
<accession>A0A9N8DYA4</accession>
<dbReference type="PANTHER" id="PTHR43356:SF3">
    <property type="entry name" value="PHOSPHATE ACETYLTRANSFERASE"/>
    <property type="match status" value="1"/>
</dbReference>
<dbReference type="NCBIfam" id="NF004167">
    <property type="entry name" value="PRK05632.1"/>
    <property type="match status" value="1"/>
</dbReference>
<keyword evidence="5 7" id="KW-0067">ATP-binding</keyword>
<dbReference type="InterPro" id="IPR000890">
    <property type="entry name" value="Aliphatic_acid_kin_short-chain"/>
</dbReference>
<dbReference type="SUPFAM" id="SSF75138">
    <property type="entry name" value="HprK N-terminal domain-like"/>
    <property type="match status" value="1"/>
</dbReference>
<comment type="caution">
    <text evidence="7">Lacks conserved residue(s) required for the propagation of feature annotation.</text>
</comment>
<evidence type="ECO:0000259" key="8">
    <source>
        <dbReference type="Pfam" id="PF01515"/>
    </source>
</evidence>
<keyword evidence="7" id="KW-0460">Magnesium</keyword>
<evidence type="ECO:0000259" key="9">
    <source>
        <dbReference type="Pfam" id="PF07085"/>
    </source>
</evidence>
<dbReference type="InterPro" id="IPR028979">
    <property type="entry name" value="Ser_kin/Pase_Hpr-like_N_sf"/>
</dbReference>